<evidence type="ECO:0000313" key="1">
    <source>
        <dbReference type="EMBL" id="MPM96973.1"/>
    </source>
</evidence>
<accession>A0A645E847</accession>
<comment type="caution">
    <text evidence="1">The sequence shown here is derived from an EMBL/GenBank/DDBJ whole genome shotgun (WGS) entry which is preliminary data.</text>
</comment>
<gene>
    <name evidence="1" type="ORF">SDC9_144143</name>
</gene>
<name>A0A645E847_9ZZZZ</name>
<dbReference type="AlphaFoldDB" id="A0A645E847"/>
<dbReference type="EMBL" id="VSSQ01043302">
    <property type="protein sequence ID" value="MPM96973.1"/>
    <property type="molecule type" value="Genomic_DNA"/>
</dbReference>
<reference evidence="1" key="1">
    <citation type="submission" date="2019-08" db="EMBL/GenBank/DDBJ databases">
        <authorList>
            <person name="Kucharzyk K."/>
            <person name="Murdoch R.W."/>
            <person name="Higgins S."/>
            <person name="Loffler F."/>
        </authorList>
    </citation>
    <scope>NUCLEOTIDE SEQUENCE</scope>
</reference>
<proteinExistence type="predicted"/>
<protein>
    <submittedName>
        <fullName evidence="1">Uncharacterized protein</fullName>
    </submittedName>
</protein>
<sequence>MSPKYRKLDLRQALAQAEALVALMLEGSILPKVILSDSIKKGPKALLYDHSLPKER</sequence>
<organism evidence="1">
    <name type="scientific">bioreactor metagenome</name>
    <dbReference type="NCBI Taxonomy" id="1076179"/>
    <lineage>
        <taxon>unclassified sequences</taxon>
        <taxon>metagenomes</taxon>
        <taxon>ecological metagenomes</taxon>
    </lineage>
</organism>